<accession>A0A8K0DM95</accession>
<feature type="non-terminal residue" evidence="1">
    <location>
        <position position="1"/>
    </location>
</feature>
<dbReference type="PANTHER" id="PTHR34415:SF1">
    <property type="entry name" value="INTEGRASE CATALYTIC DOMAIN-CONTAINING PROTEIN"/>
    <property type="match status" value="1"/>
</dbReference>
<sequence length="303" mass="35395">METNQESDVLRGVQQELELNMIYDLDEESRRYTDLINIECESHDVHKLYFFIPDVETERYKNLIRYLDSKELTARNHGLTGKSANRKTHITRELRERIVKFIKAFADQVAVPLPYCLPQFKDFKRAGNVEVKEERHNIALEHINRAKTQREFYNMWCHQTTAEGSSSFLGLSFDFTQNISYPNISQRVGSAYFKAGRKCSIFGINDEKTGIQTNFLINEANDIGKGPNPTISMLHHYHVSETDIVWRKWDEYFKKFNCYLLGEAIYSMYLFHEKEEFHLQISSSPYGNLPPSIQPAGLSLEQQ</sequence>
<dbReference type="OrthoDB" id="6709115at2759"/>
<comment type="caution">
    <text evidence="1">The sequence shown here is derived from an EMBL/GenBank/DDBJ whole genome shotgun (WGS) entry which is preliminary data.</text>
</comment>
<name>A0A8K0DM95_IGNLU</name>
<evidence type="ECO:0000313" key="1">
    <source>
        <dbReference type="EMBL" id="KAF2905718.1"/>
    </source>
</evidence>
<gene>
    <name evidence="1" type="ORF">ILUMI_00463</name>
</gene>
<evidence type="ECO:0000313" key="2">
    <source>
        <dbReference type="Proteomes" id="UP000801492"/>
    </source>
</evidence>
<dbReference type="Proteomes" id="UP000801492">
    <property type="component" value="Unassembled WGS sequence"/>
</dbReference>
<organism evidence="1 2">
    <name type="scientific">Ignelater luminosus</name>
    <name type="common">Cucubano</name>
    <name type="synonym">Pyrophorus luminosus</name>
    <dbReference type="NCBI Taxonomy" id="2038154"/>
    <lineage>
        <taxon>Eukaryota</taxon>
        <taxon>Metazoa</taxon>
        <taxon>Ecdysozoa</taxon>
        <taxon>Arthropoda</taxon>
        <taxon>Hexapoda</taxon>
        <taxon>Insecta</taxon>
        <taxon>Pterygota</taxon>
        <taxon>Neoptera</taxon>
        <taxon>Endopterygota</taxon>
        <taxon>Coleoptera</taxon>
        <taxon>Polyphaga</taxon>
        <taxon>Elateriformia</taxon>
        <taxon>Elateroidea</taxon>
        <taxon>Elateridae</taxon>
        <taxon>Agrypninae</taxon>
        <taxon>Pyrophorini</taxon>
        <taxon>Ignelater</taxon>
    </lineage>
</organism>
<keyword evidence="2" id="KW-1185">Reference proteome</keyword>
<dbReference type="EMBL" id="VTPC01000454">
    <property type="protein sequence ID" value="KAF2905718.1"/>
    <property type="molecule type" value="Genomic_DNA"/>
</dbReference>
<reference evidence="1" key="1">
    <citation type="submission" date="2019-08" db="EMBL/GenBank/DDBJ databases">
        <title>The genome of the North American firefly Photinus pyralis.</title>
        <authorList>
            <consortium name="Photinus pyralis genome working group"/>
            <person name="Fallon T.R."/>
            <person name="Sander Lower S.E."/>
            <person name="Weng J.-K."/>
        </authorList>
    </citation>
    <scope>NUCLEOTIDE SEQUENCE</scope>
    <source>
        <strain evidence="1">TRF0915ILg1</strain>
        <tissue evidence="1">Whole body</tissue>
    </source>
</reference>
<dbReference type="AlphaFoldDB" id="A0A8K0DM95"/>
<dbReference type="PANTHER" id="PTHR34415">
    <property type="entry name" value="INTEGRASE CATALYTIC DOMAIN-CONTAINING PROTEIN"/>
    <property type="match status" value="1"/>
</dbReference>
<proteinExistence type="predicted"/>
<protein>
    <submittedName>
        <fullName evidence="1">Uncharacterized protein</fullName>
    </submittedName>
</protein>